<feature type="repeat" description="WD" evidence="3">
    <location>
        <begin position="379"/>
        <end position="420"/>
    </location>
</feature>
<keyword evidence="2" id="KW-0677">Repeat</keyword>
<dbReference type="InterPro" id="IPR020472">
    <property type="entry name" value="WD40_PAC1"/>
</dbReference>
<dbReference type="InterPro" id="IPR036322">
    <property type="entry name" value="WD40_repeat_dom_sf"/>
</dbReference>
<dbReference type="GO" id="GO:0032797">
    <property type="term" value="C:SMN complex"/>
    <property type="evidence" value="ECO:0007669"/>
    <property type="project" value="TreeGrafter"/>
</dbReference>
<dbReference type="InterPro" id="IPR015943">
    <property type="entry name" value="WD40/YVTN_repeat-like_dom_sf"/>
</dbReference>
<sequence length="724" mass="79948">MKPVKLLSSMADVLLNVKNIKVNCIGIGFNMTQSLPSSANWYCTKIIDVHDNFAVYGSRSDINILQITSNFKQNHLQNASFPGTLDHQSAASASQNNHQFERNLNSQKFVNCLLISTLTRLHKEKISAVRLLKYLKDDYADSSDHLENSWRYTMFTGAEDGKIKLHFLSWTDCASQKLPVVKSKLHSEHQLPRNCRVTCAEICAGQLVIGDDKGNLSCWTWKTGLTNQTKLGTNSILTLEFKESELLLAVGTKNGGILIYSVSNHQVVLKLKGHDEDVYSLQWRPDSLVHSFAGQLISGSRDRTIRMWDLATRRCVSYNKLPTSVSGYSKGRQDREKVWLSLAWLPTGQVVSTSPSGELLVWTFSTNSSQWLPLVTSGPKGHNRLVFTLTLFEGGTKMISTSMDRSLILWDISATAIATNGNAAAVTNPSCLSEIEAEGHIAVDDDGMWQKVDVTSRQPSDPQRTCCAKIILNLPTFGGFVYCVRASLVDPGRLAVGVGDNLIRVWNVNEGAGPYDCTSMWQGLKSKVTALAWHPFNESKLAYGTDDGRVGVFPSLSKKAPIIFGTYHQKIVYVVSWGPRPFTDGQVDGESMTVYSVGDGTILVHSLSKAATEPAKDINAILTEVNGSSVPTKIRSELAWSQDYSLLYLGNEDGSVLVVKRSDFKCICIINVCSKLVNCIRPQPCQLPAGSCSSLMAIGSNGTWLRLSTYLRLTNHSQERRFQL</sequence>
<dbReference type="InterPro" id="IPR056424">
    <property type="entry name" value="Beta-prop_GEMI5_2nd"/>
</dbReference>
<evidence type="ECO:0000256" key="2">
    <source>
        <dbReference type="ARBA" id="ARBA00022737"/>
    </source>
</evidence>
<organism evidence="5 6">
    <name type="scientific">Bugula neritina</name>
    <name type="common">Brown bryozoan</name>
    <name type="synonym">Sertularia neritina</name>
    <dbReference type="NCBI Taxonomy" id="10212"/>
    <lineage>
        <taxon>Eukaryota</taxon>
        <taxon>Metazoa</taxon>
        <taxon>Spiralia</taxon>
        <taxon>Lophotrochozoa</taxon>
        <taxon>Bryozoa</taxon>
        <taxon>Gymnolaemata</taxon>
        <taxon>Cheilostomatida</taxon>
        <taxon>Flustrina</taxon>
        <taxon>Buguloidea</taxon>
        <taxon>Bugulidae</taxon>
        <taxon>Bugula</taxon>
    </lineage>
</organism>
<reference evidence="5" key="1">
    <citation type="submission" date="2020-06" db="EMBL/GenBank/DDBJ databases">
        <title>Draft genome of Bugula neritina, a colonial animal packing powerful symbionts and potential medicines.</title>
        <authorList>
            <person name="Rayko M."/>
        </authorList>
    </citation>
    <scope>NUCLEOTIDE SEQUENCE [LARGE SCALE GENOMIC DNA]</scope>
    <source>
        <strain evidence="5">Kwan_BN1</strain>
    </source>
</reference>
<dbReference type="Proteomes" id="UP000593567">
    <property type="component" value="Unassembled WGS sequence"/>
</dbReference>
<dbReference type="Pfam" id="PF00400">
    <property type="entry name" value="WD40"/>
    <property type="match status" value="2"/>
</dbReference>
<dbReference type="Gene3D" id="2.130.10.10">
    <property type="entry name" value="YVTN repeat-like/Quinoprotein amine dehydrogenase"/>
    <property type="match status" value="2"/>
</dbReference>
<evidence type="ECO:0000256" key="1">
    <source>
        <dbReference type="ARBA" id="ARBA00022574"/>
    </source>
</evidence>
<proteinExistence type="predicted"/>
<dbReference type="PANTHER" id="PTHR46362">
    <property type="entry name" value="GEM-ASSOCIATED PROTEIN 5"/>
    <property type="match status" value="1"/>
</dbReference>
<dbReference type="SMART" id="SM00320">
    <property type="entry name" value="WD40"/>
    <property type="match status" value="8"/>
</dbReference>
<dbReference type="AlphaFoldDB" id="A0A7J7K4K2"/>
<evidence type="ECO:0000313" key="5">
    <source>
        <dbReference type="EMBL" id="KAF6033085.1"/>
    </source>
</evidence>
<dbReference type="PROSITE" id="PS50082">
    <property type="entry name" value="WD_REPEATS_2"/>
    <property type="match status" value="2"/>
</dbReference>
<keyword evidence="6" id="KW-1185">Reference proteome</keyword>
<evidence type="ECO:0000259" key="4">
    <source>
        <dbReference type="Pfam" id="PF23775"/>
    </source>
</evidence>
<dbReference type="GO" id="GO:0003730">
    <property type="term" value="F:mRNA 3'-UTR binding"/>
    <property type="evidence" value="ECO:0007669"/>
    <property type="project" value="TreeGrafter"/>
</dbReference>
<dbReference type="EMBL" id="VXIV02001456">
    <property type="protein sequence ID" value="KAF6033085.1"/>
    <property type="molecule type" value="Genomic_DNA"/>
</dbReference>
<dbReference type="InterPro" id="IPR019775">
    <property type="entry name" value="WD40_repeat_CS"/>
</dbReference>
<dbReference type="InterPro" id="IPR052640">
    <property type="entry name" value="Gemin-5"/>
</dbReference>
<name>A0A7J7K4K2_BUGNE</name>
<dbReference type="PANTHER" id="PTHR46362:SF1">
    <property type="entry name" value="GEM-ASSOCIATED PROTEIN 5"/>
    <property type="match status" value="1"/>
</dbReference>
<gene>
    <name evidence="5" type="ORF">EB796_008602</name>
</gene>
<dbReference type="Pfam" id="PF23775">
    <property type="entry name" value="Beta-prop_RIG_2nd"/>
    <property type="match status" value="1"/>
</dbReference>
<feature type="repeat" description="WD" evidence="3">
    <location>
        <begin position="271"/>
        <end position="318"/>
    </location>
</feature>
<protein>
    <submittedName>
        <fullName evidence="5">GEMIN5</fullName>
    </submittedName>
</protein>
<dbReference type="PROSITE" id="PS50294">
    <property type="entry name" value="WD_REPEATS_REGION"/>
    <property type="match status" value="2"/>
</dbReference>
<feature type="domain" description="Gem-associated protein 5 second beta-propeller" evidence="4">
    <location>
        <begin position="490"/>
        <end position="667"/>
    </location>
</feature>
<evidence type="ECO:0000256" key="3">
    <source>
        <dbReference type="PROSITE-ProRule" id="PRU00221"/>
    </source>
</evidence>
<keyword evidence="1 3" id="KW-0853">WD repeat</keyword>
<dbReference type="GO" id="GO:0000387">
    <property type="term" value="P:spliceosomal snRNP assembly"/>
    <property type="evidence" value="ECO:0007669"/>
    <property type="project" value="TreeGrafter"/>
</dbReference>
<comment type="caution">
    <text evidence="5">The sequence shown here is derived from an EMBL/GenBank/DDBJ whole genome shotgun (WGS) entry which is preliminary data.</text>
</comment>
<dbReference type="PRINTS" id="PR00320">
    <property type="entry name" value="GPROTEINBRPT"/>
</dbReference>
<dbReference type="OrthoDB" id="7326421at2759"/>
<accession>A0A7J7K4K2</accession>
<dbReference type="GO" id="GO:0005634">
    <property type="term" value="C:nucleus"/>
    <property type="evidence" value="ECO:0007669"/>
    <property type="project" value="TreeGrafter"/>
</dbReference>
<dbReference type="PROSITE" id="PS00678">
    <property type="entry name" value="WD_REPEATS_1"/>
    <property type="match status" value="2"/>
</dbReference>
<dbReference type="InterPro" id="IPR001680">
    <property type="entry name" value="WD40_rpt"/>
</dbReference>
<dbReference type="SUPFAM" id="SSF50978">
    <property type="entry name" value="WD40 repeat-like"/>
    <property type="match status" value="1"/>
</dbReference>
<evidence type="ECO:0000313" key="6">
    <source>
        <dbReference type="Proteomes" id="UP000593567"/>
    </source>
</evidence>